<evidence type="ECO:0000256" key="1">
    <source>
        <dbReference type="ARBA" id="ARBA00001526"/>
    </source>
</evidence>
<keyword evidence="3" id="KW-0046">Antibiotic resistance</keyword>
<dbReference type="PANTHER" id="PTHR46825:SF9">
    <property type="entry name" value="BETA-LACTAMASE-RELATED DOMAIN-CONTAINING PROTEIN"/>
    <property type="match status" value="1"/>
</dbReference>
<dbReference type="STRING" id="695850.A0A067C315"/>
<dbReference type="InterPro" id="IPR050491">
    <property type="entry name" value="AmpC-like"/>
</dbReference>
<evidence type="ECO:0000256" key="2">
    <source>
        <dbReference type="ARBA" id="ARBA00022801"/>
    </source>
</evidence>
<dbReference type="InterPro" id="IPR001466">
    <property type="entry name" value="Beta-lactam-related"/>
</dbReference>
<keyword evidence="6" id="KW-1185">Reference proteome</keyword>
<dbReference type="VEuPathDB" id="FungiDB:SPRG_10724"/>
<dbReference type="Gene3D" id="3.40.710.10">
    <property type="entry name" value="DD-peptidase/beta-lactamase superfamily"/>
    <property type="match status" value="1"/>
</dbReference>
<sequence length="537" mass="57444">MQRLISAYATFLGLPFGPELASMVSSPSALHASKVNDAIAFIEAQRERFHYPGLALAVVQGNHTLIARGFGTKQAGVNTDPVDADTLFELGSVSKTHVAIALAKLVDDGKLQWHDTVKQHLPWFTLQDKYAEEVTTIGDLASHNSVFGDHEGDELQMMGVIASEREGIERLRYMNTTRKVRPGFAYSNVGFNVLGQVIGAVSGTHWSKYMATEIWQPWGMKSTYGNAADAPASRLTHGHNTCNGVVIGPYALTSSSLAKLSPTVPMLAAGSIVSSANDMAAFLKHVLAKGGATFKSPQSLATIYSGHGIIELPDPSSLLATLGLDATNLDGTGVMTGYGVGPIGDLFFGERFAMKNGGNKAGTCTTAYVPAHGLGLVFLANKASMGGKAHEATLLELMRSYVLGLFLGIPKATLTEVFERGLAVADKRPELPCDAHYFEHQPWPKSNVTVPSTSVLPGTYLLDTSPDYYGPIVISLRNGTLHLTYGAISVDLIAISDTEFILPYDFMAIELRLAFSVPTASTPKPVLVFFGKVAHQV</sequence>
<evidence type="ECO:0000256" key="3">
    <source>
        <dbReference type="ARBA" id="ARBA00023251"/>
    </source>
</evidence>
<dbReference type="GO" id="GO:0017001">
    <property type="term" value="P:antibiotic catabolic process"/>
    <property type="evidence" value="ECO:0007669"/>
    <property type="project" value="InterPro"/>
</dbReference>
<organism evidence="5 6">
    <name type="scientific">Saprolegnia parasitica (strain CBS 223.65)</name>
    <dbReference type="NCBI Taxonomy" id="695850"/>
    <lineage>
        <taxon>Eukaryota</taxon>
        <taxon>Sar</taxon>
        <taxon>Stramenopiles</taxon>
        <taxon>Oomycota</taxon>
        <taxon>Saprolegniomycetes</taxon>
        <taxon>Saprolegniales</taxon>
        <taxon>Saprolegniaceae</taxon>
        <taxon>Saprolegnia</taxon>
    </lineage>
</organism>
<dbReference type="AlphaFoldDB" id="A0A067C315"/>
<dbReference type="Pfam" id="PF00144">
    <property type="entry name" value="Beta-lactamase"/>
    <property type="match status" value="1"/>
</dbReference>
<gene>
    <name evidence="5" type="ORF">SPRG_10724</name>
</gene>
<evidence type="ECO:0000313" key="6">
    <source>
        <dbReference type="Proteomes" id="UP000030745"/>
    </source>
</evidence>
<dbReference type="PANTHER" id="PTHR46825">
    <property type="entry name" value="D-ALANYL-D-ALANINE-CARBOXYPEPTIDASE/ENDOPEPTIDASE AMPH"/>
    <property type="match status" value="1"/>
</dbReference>
<dbReference type="RefSeq" id="XP_012205682.1">
    <property type="nucleotide sequence ID" value="XM_012350292.1"/>
</dbReference>
<dbReference type="GO" id="GO:0046677">
    <property type="term" value="P:response to antibiotic"/>
    <property type="evidence" value="ECO:0007669"/>
    <property type="project" value="UniProtKB-KW"/>
</dbReference>
<dbReference type="OrthoDB" id="73259at2759"/>
<dbReference type="InterPro" id="IPR001586">
    <property type="entry name" value="Beta-lactam_class-C_AS"/>
</dbReference>
<feature type="domain" description="Beta-lactamase-related" evidence="4">
    <location>
        <begin position="41"/>
        <end position="390"/>
    </location>
</feature>
<dbReference type="PROSITE" id="PS00336">
    <property type="entry name" value="BETA_LACTAMASE_C"/>
    <property type="match status" value="1"/>
</dbReference>
<dbReference type="OMA" id="MATEIWQ"/>
<dbReference type="Proteomes" id="UP000030745">
    <property type="component" value="Unassembled WGS sequence"/>
</dbReference>
<evidence type="ECO:0000259" key="4">
    <source>
        <dbReference type="Pfam" id="PF00144"/>
    </source>
</evidence>
<name>A0A067C315_SAPPC</name>
<accession>A0A067C315</accession>
<evidence type="ECO:0000313" key="5">
    <source>
        <dbReference type="EMBL" id="KDO23530.1"/>
    </source>
</evidence>
<reference evidence="5 6" key="1">
    <citation type="journal article" date="2013" name="PLoS Genet.">
        <title>Distinctive expansion of potential virulence genes in the genome of the oomycete fish pathogen Saprolegnia parasitica.</title>
        <authorList>
            <person name="Jiang R.H."/>
            <person name="de Bruijn I."/>
            <person name="Haas B.J."/>
            <person name="Belmonte R."/>
            <person name="Lobach L."/>
            <person name="Christie J."/>
            <person name="van den Ackerveken G."/>
            <person name="Bottin A."/>
            <person name="Bulone V."/>
            <person name="Diaz-Moreno S.M."/>
            <person name="Dumas B."/>
            <person name="Fan L."/>
            <person name="Gaulin E."/>
            <person name="Govers F."/>
            <person name="Grenville-Briggs L.J."/>
            <person name="Horner N.R."/>
            <person name="Levin J.Z."/>
            <person name="Mammella M."/>
            <person name="Meijer H.J."/>
            <person name="Morris P."/>
            <person name="Nusbaum C."/>
            <person name="Oome S."/>
            <person name="Phillips A.J."/>
            <person name="van Rooyen D."/>
            <person name="Rzeszutek E."/>
            <person name="Saraiva M."/>
            <person name="Secombes C.J."/>
            <person name="Seidl M.F."/>
            <person name="Snel B."/>
            <person name="Stassen J.H."/>
            <person name="Sykes S."/>
            <person name="Tripathy S."/>
            <person name="van den Berg H."/>
            <person name="Vega-Arreguin J.C."/>
            <person name="Wawra S."/>
            <person name="Young S.K."/>
            <person name="Zeng Q."/>
            <person name="Dieguez-Uribeondo J."/>
            <person name="Russ C."/>
            <person name="Tyler B.M."/>
            <person name="van West P."/>
        </authorList>
    </citation>
    <scope>NUCLEOTIDE SEQUENCE [LARGE SCALE GENOMIC DNA]</scope>
    <source>
        <strain evidence="5 6">CBS 223.65</strain>
    </source>
</reference>
<dbReference type="KEGG" id="spar:SPRG_10724"/>
<protein>
    <recommendedName>
        <fullName evidence="4">Beta-lactamase-related domain-containing protein</fullName>
    </recommendedName>
</protein>
<dbReference type="InterPro" id="IPR012338">
    <property type="entry name" value="Beta-lactam/transpept-like"/>
</dbReference>
<dbReference type="SUPFAM" id="SSF56601">
    <property type="entry name" value="beta-lactamase/transpeptidase-like"/>
    <property type="match status" value="1"/>
</dbReference>
<proteinExistence type="predicted"/>
<comment type="catalytic activity">
    <reaction evidence="1">
        <text>a beta-lactam + H2O = a substituted beta-amino acid</text>
        <dbReference type="Rhea" id="RHEA:20401"/>
        <dbReference type="ChEBI" id="CHEBI:15377"/>
        <dbReference type="ChEBI" id="CHEBI:35627"/>
        <dbReference type="ChEBI" id="CHEBI:140347"/>
        <dbReference type="EC" id="3.5.2.6"/>
    </reaction>
</comment>
<dbReference type="GeneID" id="24132819"/>
<dbReference type="EMBL" id="KK583252">
    <property type="protein sequence ID" value="KDO23530.1"/>
    <property type="molecule type" value="Genomic_DNA"/>
</dbReference>
<keyword evidence="2" id="KW-0378">Hydrolase</keyword>
<dbReference type="GO" id="GO:0008800">
    <property type="term" value="F:beta-lactamase activity"/>
    <property type="evidence" value="ECO:0007669"/>
    <property type="project" value="UniProtKB-EC"/>
</dbReference>